<gene>
    <name evidence="1" type="ORF">RDT67_28755</name>
</gene>
<dbReference type="RefSeq" id="WP_309048723.1">
    <property type="nucleotide sequence ID" value="NZ_JAVIGA010000066.1"/>
</dbReference>
<evidence type="ECO:0000313" key="1">
    <source>
        <dbReference type="EMBL" id="MDQ9130394.1"/>
    </source>
</evidence>
<proteinExistence type="predicted"/>
<dbReference type="Proteomes" id="UP001224622">
    <property type="component" value="Unassembled WGS sequence"/>
</dbReference>
<dbReference type="AlphaFoldDB" id="A0AAJ1YI09"/>
<dbReference type="InterPro" id="IPR021436">
    <property type="entry name" value="DUF3085"/>
</dbReference>
<comment type="caution">
    <text evidence="1">The sequence shown here is derived from an EMBL/GenBank/DDBJ whole genome shotgun (WGS) entry which is preliminary data.</text>
</comment>
<reference evidence="1" key="1">
    <citation type="submission" date="2023-08" db="EMBL/GenBank/DDBJ databases">
        <title>The Comparative Genomic Analysis of Yersiniaceae from Polar Regions.</title>
        <authorList>
            <person name="Goncharov A."/>
            <person name="Aslanov B."/>
            <person name="Kolodzhieva V."/>
            <person name="Azarov D."/>
            <person name="Mochov A."/>
            <person name="Lebedeva E."/>
        </authorList>
    </citation>
    <scope>NUCLEOTIDE SEQUENCE</scope>
    <source>
        <strain evidence="1">Vf</strain>
    </source>
</reference>
<dbReference type="EMBL" id="JAVIGA010000066">
    <property type="protein sequence ID" value="MDQ9130394.1"/>
    <property type="molecule type" value="Genomic_DNA"/>
</dbReference>
<accession>A0AAJ1YI09</accession>
<protein>
    <submittedName>
        <fullName evidence="1">DUF3085 domain-containing protein</fullName>
    </submittedName>
</protein>
<organism evidence="1 2">
    <name type="scientific">Serratia fonticola</name>
    <dbReference type="NCBI Taxonomy" id="47917"/>
    <lineage>
        <taxon>Bacteria</taxon>
        <taxon>Pseudomonadati</taxon>
        <taxon>Pseudomonadota</taxon>
        <taxon>Gammaproteobacteria</taxon>
        <taxon>Enterobacterales</taxon>
        <taxon>Yersiniaceae</taxon>
        <taxon>Serratia</taxon>
    </lineage>
</organism>
<dbReference type="Pfam" id="PF11284">
    <property type="entry name" value="DUF3085"/>
    <property type="match status" value="1"/>
</dbReference>
<sequence>MLVITAHELAPVLQEAKDNQCDVLLVKDHGIYAMARKGKMADGKRRVAYAQGCDPEKDPDWYDRCREEAGGDDFGEVLCLTDAMVSRIRDKRVSLYVTFTAAHMKITC</sequence>
<evidence type="ECO:0000313" key="2">
    <source>
        <dbReference type="Proteomes" id="UP001224622"/>
    </source>
</evidence>
<name>A0AAJ1YI09_SERFO</name>